<reference evidence="1 2" key="1">
    <citation type="submission" date="2015-04" db="EMBL/GenBank/DDBJ databases">
        <authorList>
            <person name="Syromyatnikov M.Y."/>
            <person name="Popov V.N."/>
        </authorList>
    </citation>
    <scope>NUCLEOTIDE SEQUENCE [LARGE SCALE GENOMIC DNA]</scope>
</reference>
<accession>A0A1J1I2B9</accession>
<proteinExistence type="predicted"/>
<evidence type="ECO:0000313" key="2">
    <source>
        <dbReference type="Proteomes" id="UP000183832"/>
    </source>
</evidence>
<dbReference type="Proteomes" id="UP000183832">
    <property type="component" value="Unassembled WGS sequence"/>
</dbReference>
<name>A0A1J1I2B9_9DIPT</name>
<evidence type="ECO:0000313" key="1">
    <source>
        <dbReference type="EMBL" id="CRK93914.1"/>
    </source>
</evidence>
<organism evidence="1 2">
    <name type="scientific">Clunio marinus</name>
    <dbReference type="NCBI Taxonomy" id="568069"/>
    <lineage>
        <taxon>Eukaryota</taxon>
        <taxon>Metazoa</taxon>
        <taxon>Ecdysozoa</taxon>
        <taxon>Arthropoda</taxon>
        <taxon>Hexapoda</taxon>
        <taxon>Insecta</taxon>
        <taxon>Pterygota</taxon>
        <taxon>Neoptera</taxon>
        <taxon>Endopterygota</taxon>
        <taxon>Diptera</taxon>
        <taxon>Nematocera</taxon>
        <taxon>Chironomoidea</taxon>
        <taxon>Chironomidae</taxon>
        <taxon>Clunio</taxon>
    </lineage>
</organism>
<dbReference type="EMBL" id="CVRI01000038">
    <property type="protein sequence ID" value="CRK93914.1"/>
    <property type="molecule type" value="Genomic_DNA"/>
</dbReference>
<sequence length="121" mass="14278">MENSLKFRIVTDERLKYKNECLSISKEILLTLVGDIDKGEIWICAFFLKPFFINTQEFADCFVYFLKLLETITENKSLVFIGRIKDEINSSSTCNKHKNLDLPFQKRNKKMRKKKQSFALV</sequence>
<protein>
    <submittedName>
        <fullName evidence="1">CLUMA_CG007441, isoform A</fullName>
    </submittedName>
</protein>
<keyword evidence="2" id="KW-1185">Reference proteome</keyword>
<dbReference type="AlphaFoldDB" id="A0A1J1I2B9"/>
<gene>
    <name evidence="1" type="ORF">CLUMA_CG007441</name>
</gene>